<dbReference type="InterPro" id="IPR006076">
    <property type="entry name" value="FAD-dep_OxRdtase"/>
</dbReference>
<reference evidence="3 4" key="1">
    <citation type="submission" date="2019-09" db="EMBL/GenBank/DDBJ databases">
        <authorList>
            <person name="Depoorter E."/>
        </authorList>
    </citation>
    <scope>NUCLEOTIDE SEQUENCE [LARGE SCALE GENOMIC DNA]</scope>
    <source>
        <strain evidence="3">LMG 13014</strain>
    </source>
</reference>
<name>A0A6P2H2A8_9BURK</name>
<dbReference type="SUPFAM" id="SSF51905">
    <property type="entry name" value="FAD/NAD(P)-binding domain"/>
    <property type="match status" value="1"/>
</dbReference>
<sequence>MTTDYVDTYYSRTLHDTIARAPLDADLDADVCVVGAGMAGITAALELLRRGRSVVLLDANRVSWGASGRNGGVVSPGYSTGIAQIVRHVGMDRAKALYRMSIEGVDIVADNIRQLGIDAAEPVPGVLRVSRHDNGNEMIEQQRWLAREFDYGVEHLPTQAVREMLVSDKYHQGLLDRRAFHFHPLNYARALVAEIERLGGRVFEDSEVVSIADRGATKRVATARGSVTARDVVLTCGGYTGRLVPKLARSYLPITTYMMLTEPAADLIASAIRTRASIGDSRRASDYYRLVDDGRRVLWGGMITTRRSDPRRLADALRDRMVDAYPQLAPLAIQVAWSGKMAYARHLMPLIGRFDDGIWYCMGFGGHGMNTTAIGGRVIAEGVAGASDRYRRFEAFGLPWNGGYAGLAVAQLTYWRYQVMDFMRERAA</sequence>
<accession>A0A6P2H2A8</accession>
<dbReference type="GO" id="GO:0016491">
    <property type="term" value="F:oxidoreductase activity"/>
    <property type="evidence" value="ECO:0007669"/>
    <property type="project" value="UniProtKB-KW"/>
</dbReference>
<dbReference type="Proteomes" id="UP000494261">
    <property type="component" value="Unassembled WGS sequence"/>
</dbReference>
<evidence type="ECO:0000259" key="2">
    <source>
        <dbReference type="Pfam" id="PF01266"/>
    </source>
</evidence>
<dbReference type="EMBL" id="CABVQC010000001">
    <property type="protein sequence ID" value="VWB10345.1"/>
    <property type="molecule type" value="Genomic_DNA"/>
</dbReference>
<protein>
    <submittedName>
        <fullName evidence="3">FAD-binding oxidoreductase</fullName>
    </submittedName>
</protein>
<dbReference type="Gene3D" id="3.30.9.10">
    <property type="entry name" value="D-Amino Acid Oxidase, subunit A, domain 2"/>
    <property type="match status" value="1"/>
</dbReference>
<dbReference type="PANTHER" id="PTHR13847:SF281">
    <property type="entry name" value="FAD DEPENDENT OXIDOREDUCTASE DOMAIN-CONTAINING PROTEIN"/>
    <property type="match status" value="1"/>
</dbReference>
<dbReference type="PANTHER" id="PTHR13847">
    <property type="entry name" value="SARCOSINE DEHYDROGENASE-RELATED"/>
    <property type="match status" value="1"/>
</dbReference>
<dbReference type="Gene3D" id="3.50.50.60">
    <property type="entry name" value="FAD/NAD(P)-binding domain"/>
    <property type="match status" value="1"/>
</dbReference>
<gene>
    <name evidence="3" type="ORF">BLA13014_00184</name>
</gene>
<evidence type="ECO:0000256" key="1">
    <source>
        <dbReference type="ARBA" id="ARBA00023002"/>
    </source>
</evidence>
<dbReference type="AlphaFoldDB" id="A0A6P2H2A8"/>
<dbReference type="InterPro" id="IPR036188">
    <property type="entry name" value="FAD/NAD-bd_sf"/>
</dbReference>
<proteinExistence type="predicted"/>
<organism evidence="3 4">
    <name type="scientific">Burkholderia aenigmatica</name>
    <dbReference type="NCBI Taxonomy" id="2015348"/>
    <lineage>
        <taxon>Bacteria</taxon>
        <taxon>Pseudomonadati</taxon>
        <taxon>Pseudomonadota</taxon>
        <taxon>Betaproteobacteria</taxon>
        <taxon>Burkholderiales</taxon>
        <taxon>Burkholderiaceae</taxon>
        <taxon>Burkholderia</taxon>
        <taxon>Burkholderia cepacia complex</taxon>
    </lineage>
</organism>
<feature type="domain" description="FAD dependent oxidoreductase" evidence="2">
    <location>
        <begin position="30"/>
        <end position="381"/>
    </location>
</feature>
<evidence type="ECO:0000313" key="3">
    <source>
        <dbReference type="EMBL" id="VWB10345.1"/>
    </source>
</evidence>
<dbReference type="Pfam" id="PF01266">
    <property type="entry name" value="DAO"/>
    <property type="match status" value="1"/>
</dbReference>
<dbReference type="RefSeq" id="WP_175020808.1">
    <property type="nucleotide sequence ID" value="NZ_CABVQC010000001.1"/>
</dbReference>
<keyword evidence="1" id="KW-0560">Oxidoreductase</keyword>
<dbReference type="GO" id="GO:0005737">
    <property type="term" value="C:cytoplasm"/>
    <property type="evidence" value="ECO:0007669"/>
    <property type="project" value="TreeGrafter"/>
</dbReference>
<evidence type="ECO:0000313" key="4">
    <source>
        <dbReference type="Proteomes" id="UP000494261"/>
    </source>
</evidence>